<accession>A0A6P8BEP1</accession>
<keyword evidence="1" id="KW-1185">Reference proteome</keyword>
<dbReference type="Proteomes" id="UP000515153">
    <property type="component" value="Unplaced"/>
</dbReference>
<sequence>MQETSSVSALGFLRAPESPLLRTSPSSTHIRAHTSGIKTFAMAYKLHIPDCILEPNHPFHFPFTQQTLTDSHPRSTNLHPKDFLTRPTPQVPAPDFARLAYSTIYGCDPQPEVPDDLVIRHEYCGWISKPPLPIEGFDYYGVTFDHLVPADDTNPEVLHINIIELEAKEGLYANGLNYTDETLSYKVDPLSYLGERC</sequence>
<evidence type="ECO:0000313" key="2">
    <source>
        <dbReference type="RefSeq" id="XP_030985713.1"/>
    </source>
</evidence>
<proteinExistence type="predicted"/>
<dbReference type="GeneID" id="41957799"/>
<name>A0A6P8BEP1_PYRGI</name>
<reference evidence="2" key="2">
    <citation type="submission" date="2019-10" db="EMBL/GenBank/DDBJ databases">
        <authorList>
            <consortium name="NCBI Genome Project"/>
        </authorList>
    </citation>
    <scope>NUCLEOTIDE SEQUENCE</scope>
    <source>
        <strain evidence="2">NI907</strain>
    </source>
</reference>
<dbReference type="KEGG" id="pgri:PgNI_02831"/>
<reference evidence="2" key="3">
    <citation type="submission" date="2025-08" db="UniProtKB">
        <authorList>
            <consortium name="RefSeq"/>
        </authorList>
    </citation>
    <scope>IDENTIFICATION</scope>
    <source>
        <strain evidence="2">NI907</strain>
    </source>
</reference>
<evidence type="ECO:0000313" key="1">
    <source>
        <dbReference type="Proteomes" id="UP000515153"/>
    </source>
</evidence>
<organism evidence="1 2">
    <name type="scientific">Pyricularia grisea</name>
    <name type="common">Crabgrass-specific blast fungus</name>
    <name type="synonym">Magnaporthe grisea</name>
    <dbReference type="NCBI Taxonomy" id="148305"/>
    <lineage>
        <taxon>Eukaryota</taxon>
        <taxon>Fungi</taxon>
        <taxon>Dikarya</taxon>
        <taxon>Ascomycota</taxon>
        <taxon>Pezizomycotina</taxon>
        <taxon>Sordariomycetes</taxon>
        <taxon>Sordariomycetidae</taxon>
        <taxon>Magnaporthales</taxon>
        <taxon>Pyriculariaceae</taxon>
        <taxon>Pyricularia</taxon>
    </lineage>
</organism>
<reference evidence="2" key="1">
    <citation type="journal article" date="2019" name="Mol. Biol. Evol.">
        <title>Blast fungal genomes show frequent chromosomal changes, gene gains and losses, and effector gene turnover.</title>
        <authorList>
            <person name="Gomez Luciano L.B."/>
            <person name="Jason Tsai I."/>
            <person name="Chuma I."/>
            <person name="Tosa Y."/>
            <person name="Chen Y.H."/>
            <person name="Li J.Y."/>
            <person name="Li M.Y."/>
            <person name="Jade Lu M.Y."/>
            <person name="Nakayashiki H."/>
            <person name="Li W.H."/>
        </authorList>
    </citation>
    <scope>NUCLEOTIDE SEQUENCE</scope>
    <source>
        <strain evidence="2">NI907</strain>
    </source>
</reference>
<protein>
    <submittedName>
        <fullName evidence="2">Uncharacterized protein</fullName>
    </submittedName>
</protein>
<gene>
    <name evidence="2" type="ORF">PgNI_02831</name>
</gene>
<dbReference type="RefSeq" id="XP_030985713.1">
    <property type="nucleotide sequence ID" value="XM_031122888.1"/>
</dbReference>
<dbReference type="AlphaFoldDB" id="A0A6P8BEP1"/>